<gene>
    <name evidence="1" type="ORF">Phou_090890</name>
</gene>
<reference evidence="1 2" key="2">
    <citation type="submission" date="2020-03" db="EMBL/GenBank/DDBJ databases">
        <authorList>
            <person name="Ichikawa N."/>
            <person name="Kimura A."/>
            <person name="Kitahashi Y."/>
            <person name="Uohara A."/>
        </authorList>
    </citation>
    <scope>NUCLEOTIDE SEQUENCE [LARGE SCALE GENOMIC DNA]</scope>
    <source>
        <strain evidence="1 2">NBRC 108639</strain>
    </source>
</reference>
<accession>A0A6V8KRL4</accession>
<comment type="caution">
    <text evidence="1">The sequence shown here is derived from an EMBL/GenBank/DDBJ whole genome shotgun (WGS) entry which is preliminary data.</text>
</comment>
<evidence type="ECO:0000313" key="2">
    <source>
        <dbReference type="Proteomes" id="UP000482800"/>
    </source>
</evidence>
<proteinExistence type="predicted"/>
<evidence type="ECO:0000313" key="1">
    <source>
        <dbReference type="EMBL" id="GFJ84909.1"/>
    </source>
</evidence>
<dbReference type="AlphaFoldDB" id="A0A6V8KRL4"/>
<name>A0A6V8KRL4_9ACTN</name>
<protein>
    <submittedName>
        <fullName evidence="1">Uncharacterized protein</fullName>
    </submittedName>
</protein>
<keyword evidence="2" id="KW-1185">Reference proteome</keyword>
<reference evidence="1 2" key="1">
    <citation type="submission" date="2020-03" db="EMBL/GenBank/DDBJ databases">
        <title>Whole genome shotgun sequence of Phytohabitans houttuyneae NBRC 108639.</title>
        <authorList>
            <person name="Komaki H."/>
            <person name="Tamura T."/>
        </authorList>
    </citation>
    <scope>NUCLEOTIDE SEQUENCE [LARGE SCALE GENOMIC DNA]</scope>
    <source>
        <strain evidence="1 2">NBRC 108639</strain>
    </source>
</reference>
<dbReference type="EMBL" id="BLPF01000004">
    <property type="protein sequence ID" value="GFJ84909.1"/>
    <property type="molecule type" value="Genomic_DNA"/>
</dbReference>
<sequence>MRRTFASHRYLVHDPATGMTHRAPDPQPTGRIILDDTIVASWPVPAAADLDRHTPASVCWSPIVRCNLHCPSASMTPPCPNSPPWNGTGSPAYSPKLSCSASTFPAASRCCYAT</sequence>
<dbReference type="Proteomes" id="UP000482800">
    <property type="component" value="Unassembled WGS sequence"/>
</dbReference>
<organism evidence="1 2">
    <name type="scientific">Phytohabitans houttuyneae</name>
    <dbReference type="NCBI Taxonomy" id="1076126"/>
    <lineage>
        <taxon>Bacteria</taxon>
        <taxon>Bacillati</taxon>
        <taxon>Actinomycetota</taxon>
        <taxon>Actinomycetes</taxon>
        <taxon>Micromonosporales</taxon>
        <taxon>Micromonosporaceae</taxon>
    </lineage>
</organism>